<dbReference type="InterPro" id="IPR051521">
    <property type="entry name" value="tRNA_Mod/Golgi_Maint"/>
</dbReference>
<dbReference type="RefSeq" id="XP_009861879.1">
    <property type="nucleotide sequence ID" value="XM_009863577.3"/>
</dbReference>
<evidence type="ECO:0000256" key="8">
    <source>
        <dbReference type="ARBA" id="ARBA00038290"/>
    </source>
</evidence>
<dbReference type="OrthoDB" id="3173at2759"/>
<evidence type="ECO:0000256" key="3">
    <source>
        <dbReference type="ARBA" id="ARBA00022679"/>
    </source>
</evidence>
<keyword evidence="4" id="KW-0949">S-adenosyl-L-methionine</keyword>
<dbReference type="GeneID" id="100185868"/>
<evidence type="ECO:0000256" key="6">
    <source>
        <dbReference type="ARBA" id="ARBA00023242"/>
    </source>
</evidence>
<dbReference type="GO" id="GO:0016432">
    <property type="term" value="F:tRNA-uridine aminocarboxypropyltransferase activity"/>
    <property type="evidence" value="ECO:0000318"/>
    <property type="project" value="GO_Central"/>
</dbReference>
<dbReference type="OMA" id="VNAWGLN"/>
<comment type="similarity">
    <text evidence="8">Belongs to the TDD superfamily. DTWD1 family.</text>
</comment>
<proteinExistence type="inferred from homology"/>
<dbReference type="InterPro" id="IPR005636">
    <property type="entry name" value="DTW"/>
</dbReference>
<dbReference type="Ensembl" id="ENSCINT00000005627.3">
    <property type="protein sequence ID" value="ENSCINP00000005627.3"/>
    <property type="gene ID" value="ENSCING00000002754.3"/>
</dbReference>
<evidence type="ECO:0000259" key="12">
    <source>
        <dbReference type="SMART" id="SM01144"/>
    </source>
</evidence>
<protein>
    <recommendedName>
        <fullName evidence="9">tRNA-uridine aminocarboxypropyltransferase 1</fullName>
        <ecNumber evidence="2">2.5.1.25</ecNumber>
    </recommendedName>
    <alternativeName>
        <fullName evidence="10">DTW domain-containing protein 1</fullName>
    </alternativeName>
</protein>
<dbReference type="Proteomes" id="UP000008144">
    <property type="component" value="Unassembled WGS sequence"/>
</dbReference>
<reference evidence="13" key="2">
    <citation type="submission" date="2025-08" db="UniProtKB">
        <authorList>
            <consortium name="Ensembl"/>
        </authorList>
    </citation>
    <scope>IDENTIFICATION</scope>
</reference>
<dbReference type="GeneTree" id="ENSGT00940000153766"/>
<reference evidence="13" key="3">
    <citation type="submission" date="2025-09" db="UniProtKB">
        <authorList>
            <consortium name="Ensembl"/>
        </authorList>
    </citation>
    <scope>IDENTIFICATION</scope>
</reference>
<dbReference type="FunCoup" id="F7AHQ4">
    <property type="interactions" value="24"/>
</dbReference>
<accession>A0A1W3JUE0</accession>
<evidence type="ECO:0000256" key="11">
    <source>
        <dbReference type="ARBA" id="ARBA00048718"/>
    </source>
</evidence>
<gene>
    <name evidence="13" type="primary">LOC100185868</name>
</gene>
<dbReference type="GO" id="GO:0005634">
    <property type="term" value="C:nucleus"/>
    <property type="evidence" value="ECO:0000318"/>
    <property type="project" value="GO_Central"/>
</dbReference>
<keyword evidence="5" id="KW-0819">tRNA processing</keyword>
<name>F7AHQ4_CIOIN</name>
<accession>F7AHQ4</accession>
<dbReference type="PANTHER" id="PTHR15627">
    <property type="entry name" value="NATURAL KILLER CELL-SPECIFIC ANTIGEN KLIP1"/>
    <property type="match status" value="1"/>
</dbReference>
<keyword evidence="14" id="KW-1185">Reference proteome</keyword>
<dbReference type="KEGG" id="cin:100185868"/>
<comment type="catalytic activity">
    <reaction evidence="11">
        <text>a uridine in tRNA + S-adenosyl-L-methionine = a 3-[(3S)-3-amino-3-carboxypropyl]uridine in tRNA + S-methyl-5'-thioadenosine + H(+)</text>
        <dbReference type="Rhea" id="RHEA:62432"/>
        <dbReference type="Rhea" id="RHEA-COMP:13339"/>
        <dbReference type="Rhea" id="RHEA-COMP:16092"/>
        <dbReference type="ChEBI" id="CHEBI:15378"/>
        <dbReference type="ChEBI" id="CHEBI:17509"/>
        <dbReference type="ChEBI" id="CHEBI:59789"/>
        <dbReference type="ChEBI" id="CHEBI:65315"/>
        <dbReference type="ChEBI" id="CHEBI:82930"/>
        <dbReference type="EC" id="2.5.1.25"/>
    </reaction>
</comment>
<keyword evidence="6" id="KW-0539">Nucleus</keyword>
<evidence type="ECO:0000313" key="14">
    <source>
        <dbReference type="Proteomes" id="UP000008144"/>
    </source>
</evidence>
<sequence>MAANPFEKMKISSHKFLEDLKRSKCPKCRSSRMYFCYKCYEYVEDLDAQQLPHVELPIMVDIIKHSKELDGKSTAVHARMISPNQVKIHTYPVIPNYTDEEKARTLLVFPGPEAKSLQHYATSSGNKRSLVDDDVINGKRICLGESPEAQESHEGETIGTRLKPSFTRIIVIDSTWNQVHAILNDERLKSIPTVELEGRETCYWRSQHNRPKSHLSTIEAIHSFFQQYHEIFGGKYDGQFDNLLFFFKFFYSMVKKNSKNKS</sequence>
<comment type="function">
    <text evidence="7">Catalyzes the formation of 3-(3-amino-3-carboxypropyl)uridine (acp3U) at position 20 in the D-loop of several cytoplasmic tRNAs (acp3U(20)).</text>
</comment>
<evidence type="ECO:0000256" key="7">
    <source>
        <dbReference type="ARBA" id="ARBA00037050"/>
    </source>
</evidence>
<dbReference type="PANTHER" id="PTHR15627:SF8">
    <property type="entry name" value="TRNA-URIDINE AMINOCARBOXYPROPYLTRANSFERASE 1"/>
    <property type="match status" value="1"/>
</dbReference>
<evidence type="ECO:0000256" key="10">
    <source>
        <dbReference type="ARBA" id="ARBA00042508"/>
    </source>
</evidence>
<dbReference type="STRING" id="7719.ENSCINP00000005627"/>
<reference evidence="14" key="1">
    <citation type="journal article" date="2002" name="Science">
        <title>The draft genome of Ciona intestinalis: insights into chordate and vertebrate origins.</title>
        <authorList>
            <person name="Dehal P."/>
            <person name="Satou Y."/>
            <person name="Campbell R.K."/>
            <person name="Chapman J."/>
            <person name="Degnan B."/>
            <person name="De Tomaso A."/>
            <person name="Davidson B."/>
            <person name="Di Gregorio A."/>
            <person name="Gelpke M."/>
            <person name="Goodstein D.M."/>
            <person name="Harafuji N."/>
            <person name="Hastings K.E."/>
            <person name="Ho I."/>
            <person name="Hotta K."/>
            <person name="Huang W."/>
            <person name="Kawashima T."/>
            <person name="Lemaire P."/>
            <person name="Martinez D."/>
            <person name="Meinertzhagen I.A."/>
            <person name="Necula S."/>
            <person name="Nonaka M."/>
            <person name="Putnam N."/>
            <person name="Rash S."/>
            <person name="Saiga H."/>
            <person name="Satake M."/>
            <person name="Terry A."/>
            <person name="Yamada L."/>
            <person name="Wang H.G."/>
            <person name="Awazu S."/>
            <person name="Azumi K."/>
            <person name="Boore J."/>
            <person name="Branno M."/>
            <person name="Chin-Bow S."/>
            <person name="DeSantis R."/>
            <person name="Doyle S."/>
            <person name="Francino P."/>
            <person name="Keys D.N."/>
            <person name="Haga S."/>
            <person name="Hayashi H."/>
            <person name="Hino K."/>
            <person name="Imai K.S."/>
            <person name="Inaba K."/>
            <person name="Kano S."/>
            <person name="Kobayashi K."/>
            <person name="Kobayashi M."/>
            <person name="Lee B.I."/>
            <person name="Makabe K.W."/>
            <person name="Manohar C."/>
            <person name="Matassi G."/>
            <person name="Medina M."/>
            <person name="Mochizuki Y."/>
            <person name="Mount S."/>
            <person name="Morishita T."/>
            <person name="Miura S."/>
            <person name="Nakayama A."/>
            <person name="Nishizaka S."/>
            <person name="Nomoto H."/>
            <person name="Ohta F."/>
            <person name="Oishi K."/>
            <person name="Rigoutsos I."/>
            <person name="Sano M."/>
            <person name="Sasaki A."/>
            <person name="Sasakura Y."/>
            <person name="Shoguchi E."/>
            <person name="Shin-i T."/>
            <person name="Spagnuolo A."/>
            <person name="Stainier D."/>
            <person name="Suzuki M.M."/>
            <person name="Tassy O."/>
            <person name="Takatori N."/>
            <person name="Tokuoka M."/>
            <person name="Yagi K."/>
            <person name="Yoshizaki F."/>
            <person name="Wada S."/>
            <person name="Zhang C."/>
            <person name="Hyatt P.D."/>
            <person name="Larimer F."/>
            <person name="Detter C."/>
            <person name="Doggett N."/>
            <person name="Glavina T."/>
            <person name="Hawkins T."/>
            <person name="Richardson P."/>
            <person name="Lucas S."/>
            <person name="Kohara Y."/>
            <person name="Levine M."/>
            <person name="Satoh N."/>
            <person name="Rokhsar D.S."/>
        </authorList>
    </citation>
    <scope>NUCLEOTIDE SEQUENCE [LARGE SCALE GENOMIC DNA]</scope>
</reference>
<evidence type="ECO:0000313" key="13">
    <source>
        <dbReference type="Ensembl" id="ENSCINP00000005627.3"/>
    </source>
</evidence>
<dbReference type="AlphaFoldDB" id="F7AHQ4"/>
<organism evidence="13 14">
    <name type="scientific">Ciona intestinalis</name>
    <name type="common">Transparent sea squirt</name>
    <name type="synonym">Ascidia intestinalis</name>
    <dbReference type="NCBI Taxonomy" id="7719"/>
    <lineage>
        <taxon>Eukaryota</taxon>
        <taxon>Metazoa</taxon>
        <taxon>Chordata</taxon>
        <taxon>Tunicata</taxon>
        <taxon>Ascidiacea</taxon>
        <taxon>Phlebobranchia</taxon>
        <taxon>Cionidae</taxon>
        <taxon>Ciona</taxon>
    </lineage>
</organism>
<dbReference type="HOGENOM" id="CLU_069451_0_0_1"/>
<evidence type="ECO:0000256" key="4">
    <source>
        <dbReference type="ARBA" id="ARBA00022691"/>
    </source>
</evidence>
<evidence type="ECO:0000256" key="5">
    <source>
        <dbReference type="ARBA" id="ARBA00022694"/>
    </source>
</evidence>
<comment type="subcellular location">
    <subcellularLocation>
        <location evidence="1">Nucleus</location>
    </subcellularLocation>
</comment>
<keyword evidence="3" id="KW-0808">Transferase</keyword>
<dbReference type="Pfam" id="PF03942">
    <property type="entry name" value="DTW"/>
    <property type="match status" value="1"/>
</dbReference>
<dbReference type="GO" id="GO:0006400">
    <property type="term" value="P:tRNA modification"/>
    <property type="evidence" value="ECO:0000318"/>
    <property type="project" value="GO_Central"/>
</dbReference>
<evidence type="ECO:0000256" key="2">
    <source>
        <dbReference type="ARBA" id="ARBA00012386"/>
    </source>
</evidence>
<dbReference type="SMART" id="SM01144">
    <property type="entry name" value="DTW"/>
    <property type="match status" value="1"/>
</dbReference>
<evidence type="ECO:0000256" key="1">
    <source>
        <dbReference type="ARBA" id="ARBA00004123"/>
    </source>
</evidence>
<feature type="domain" description="DTW" evidence="12">
    <location>
        <begin position="32"/>
        <end position="259"/>
    </location>
</feature>
<dbReference type="EC" id="2.5.1.25" evidence="2"/>
<dbReference type="InParanoid" id="F7AHQ4"/>
<evidence type="ECO:0000256" key="9">
    <source>
        <dbReference type="ARBA" id="ARBA00039242"/>
    </source>
</evidence>